<protein>
    <submittedName>
        <fullName evidence="2">Squalene-associated FAD-dependent desaturase</fullName>
    </submittedName>
</protein>
<dbReference type="PRINTS" id="PR00420">
    <property type="entry name" value="RNGMNOXGNASE"/>
</dbReference>
<gene>
    <name evidence="2" type="ORF">EDC61_11144</name>
</gene>
<feature type="domain" description="Amine oxidase" evidence="1">
    <location>
        <begin position="14"/>
        <end position="422"/>
    </location>
</feature>
<dbReference type="Proteomes" id="UP000295135">
    <property type="component" value="Unassembled WGS sequence"/>
</dbReference>
<evidence type="ECO:0000313" key="3">
    <source>
        <dbReference type="Proteomes" id="UP000295135"/>
    </source>
</evidence>
<dbReference type="Gene3D" id="3.50.50.60">
    <property type="entry name" value="FAD/NAD(P)-binding domain"/>
    <property type="match status" value="1"/>
</dbReference>
<reference evidence="2 3" key="1">
    <citation type="submission" date="2019-03" db="EMBL/GenBank/DDBJ databases">
        <title>Genomic Encyclopedia of Type Strains, Phase IV (KMG-IV): sequencing the most valuable type-strain genomes for metagenomic binning, comparative biology and taxonomic classification.</title>
        <authorList>
            <person name="Goeker M."/>
        </authorList>
    </citation>
    <scope>NUCLEOTIDE SEQUENCE [LARGE SCALE GENOMIC DNA]</scope>
    <source>
        <strain evidence="2 3">DSM 103923</strain>
    </source>
</reference>
<dbReference type="Pfam" id="PF01593">
    <property type="entry name" value="Amino_oxidase"/>
    <property type="match status" value="1"/>
</dbReference>
<dbReference type="AlphaFoldDB" id="A0A4R3JW95"/>
<dbReference type="PANTHER" id="PTHR42923">
    <property type="entry name" value="PROTOPORPHYRINOGEN OXIDASE"/>
    <property type="match status" value="1"/>
</dbReference>
<accession>A0A4R3JW95</accession>
<dbReference type="SUPFAM" id="SSF51905">
    <property type="entry name" value="FAD/NAD(P)-binding domain"/>
    <property type="match status" value="1"/>
</dbReference>
<dbReference type="InterPro" id="IPR050464">
    <property type="entry name" value="Zeta_carotene_desat/Oxidored"/>
</dbReference>
<dbReference type="PROSITE" id="PS51257">
    <property type="entry name" value="PROKAR_LIPOPROTEIN"/>
    <property type="match status" value="1"/>
</dbReference>
<dbReference type="InterPro" id="IPR017830">
    <property type="entry name" value="SQase_HpnE"/>
</dbReference>
<dbReference type="PANTHER" id="PTHR42923:SF47">
    <property type="entry name" value="BLR3003 PROTEIN"/>
    <property type="match status" value="1"/>
</dbReference>
<dbReference type="RefSeq" id="WP_126461681.1">
    <property type="nucleotide sequence ID" value="NZ_AP018721.1"/>
</dbReference>
<dbReference type="InterPro" id="IPR036188">
    <property type="entry name" value="FAD/NAD-bd_sf"/>
</dbReference>
<proteinExistence type="predicted"/>
<name>A0A4R3JW95_9PROT</name>
<sequence>MRGEAIAVIGGGWAGLACAVELAARGRRVTLFEAAKQLGGRARRVDWNDIAIDNGQHILIGAYRQTLRLLARVGSDGLLERRPLEFNQPPRLRLALPRLPAPLHVALGLARARGLAWGDKLAAARFIRALKRQRYRLPADTTVAGLLERHDQTPALVRRLWEPICLAALNTPLEQASAQVFCNVLRDSLGGDRAASDLLLPRADLGRLLPDAAAAYLASHGGEVRLGRRIEGIERTSGGYRLSGADRTFSHVVCATSPAQLPELLAGLPELEPVRRMVAAYGYQPIETLWLRFDQDLNLPLPMLGLDHGPGQWLFERRDLAPGLASVVISAEGPHLEVAKPALLAAVLEQMRQALGPLPPLRDHLSIVEKRATFAAVPDLPRPEMVTALPGLYLAGDHVHSDYPATLEGAVRSGVACARAILAEAATSR</sequence>
<dbReference type="InterPro" id="IPR002937">
    <property type="entry name" value="Amino_oxidase"/>
</dbReference>
<evidence type="ECO:0000313" key="2">
    <source>
        <dbReference type="EMBL" id="TCS71165.1"/>
    </source>
</evidence>
<comment type="caution">
    <text evidence="2">The sequence shown here is derived from an EMBL/GenBank/DDBJ whole genome shotgun (WGS) entry which is preliminary data.</text>
</comment>
<evidence type="ECO:0000259" key="1">
    <source>
        <dbReference type="Pfam" id="PF01593"/>
    </source>
</evidence>
<dbReference type="EMBL" id="SLZY01000011">
    <property type="protein sequence ID" value="TCS71165.1"/>
    <property type="molecule type" value="Genomic_DNA"/>
</dbReference>
<dbReference type="GO" id="GO:0016491">
    <property type="term" value="F:oxidoreductase activity"/>
    <property type="evidence" value="ECO:0007669"/>
    <property type="project" value="InterPro"/>
</dbReference>
<dbReference type="NCBIfam" id="TIGR03467">
    <property type="entry name" value="HpnE"/>
    <property type="match status" value="1"/>
</dbReference>
<organism evidence="2 3">
    <name type="scientific">Sulfuritortus calidifontis</name>
    <dbReference type="NCBI Taxonomy" id="1914471"/>
    <lineage>
        <taxon>Bacteria</taxon>
        <taxon>Pseudomonadati</taxon>
        <taxon>Pseudomonadota</taxon>
        <taxon>Betaproteobacteria</taxon>
        <taxon>Nitrosomonadales</taxon>
        <taxon>Thiobacillaceae</taxon>
        <taxon>Sulfuritortus</taxon>
    </lineage>
</organism>
<keyword evidence="3" id="KW-1185">Reference proteome</keyword>
<dbReference type="OrthoDB" id="7849608at2"/>